<gene>
    <name evidence="2" type="ORF">US91_C0003G0067</name>
</gene>
<dbReference type="SUPFAM" id="SSF53098">
    <property type="entry name" value="Ribonuclease H-like"/>
    <property type="match status" value="1"/>
</dbReference>
<evidence type="ECO:0000313" key="3">
    <source>
        <dbReference type="Proteomes" id="UP000034022"/>
    </source>
</evidence>
<dbReference type="GO" id="GO:0003676">
    <property type="term" value="F:nucleic acid binding"/>
    <property type="evidence" value="ECO:0007669"/>
    <property type="project" value="InterPro"/>
</dbReference>
<dbReference type="Gene3D" id="3.30.420.10">
    <property type="entry name" value="Ribonuclease H-like superfamily/Ribonuclease H"/>
    <property type="match status" value="1"/>
</dbReference>
<accession>A0A0G0JVV0</accession>
<proteinExistence type="predicted"/>
<organism evidence="2 3">
    <name type="scientific">Candidatus Falkowbacteria bacterium GW2011_GWE1_38_31</name>
    <dbReference type="NCBI Taxonomy" id="1618638"/>
    <lineage>
        <taxon>Bacteria</taxon>
        <taxon>Candidatus Falkowiibacteriota</taxon>
    </lineage>
</organism>
<feature type="domain" description="Integrase catalytic" evidence="1">
    <location>
        <begin position="171"/>
        <end position="340"/>
    </location>
</feature>
<evidence type="ECO:0000259" key="1">
    <source>
        <dbReference type="PROSITE" id="PS50994"/>
    </source>
</evidence>
<sequence length="395" mass="47002">MTKFKIARLYFSGGKKQRDISRHINCHYNTVNQIIRLCKEKIKDNPRIADYLNTNKQINLELLNNTFEFLKNNSRKPKKHNRCLDSKNEKIILEKHEKTNGGAKRIFKHLKRAGYDTDVFTIGKIKGVFKRRELKTKRIRTYNGERRQLYNYDEIAAFEFMQYDTKEILDKHALPKEIYEKFKNNEQLPIYQWTLVDAKTKTRFLAWSYARNSLLGFEFLKLVVFWLRSHGISTKINVQFDGGSEFCSMSKIKTKKWNEQFRQYNAHVYDHGGCKWKQNLVERTHRTDDEEFYCPVGEKINTKSIFIIEGQKWIIYYNNRSNDGIGMNGLSPIEKLKTLGIMNAESICRFPCIILDNFYQHLFTTFHIAYHKNILEQISQNVLTNYPLRSSLLRR</sequence>
<reference evidence="2 3" key="1">
    <citation type="journal article" date="2015" name="Nature">
        <title>rRNA introns, odd ribosomes, and small enigmatic genomes across a large radiation of phyla.</title>
        <authorList>
            <person name="Brown C.T."/>
            <person name="Hug L.A."/>
            <person name="Thomas B.C."/>
            <person name="Sharon I."/>
            <person name="Castelle C.J."/>
            <person name="Singh A."/>
            <person name="Wilkins M.J."/>
            <person name="Williams K.H."/>
            <person name="Banfield J.F."/>
        </authorList>
    </citation>
    <scope>NUCLEOTIDE SEQUENCE [LARGE SCALE GENOMIC DNA]</scope>
</reference>
<comment type="caution">
    <text evidence="2">The sequence shown here is derived from an EMBL/GenBank/DDBJ whole genome shotgun (WGS) entry which is preliminary data.</text>
</comment>
<name>A0A0G0JVV0_9BACT</name>
<dbReference type="InterPro" id="IPR001584">
    <property type="entry name" value="Integrase_cat-core"/>
</dbReference>
<dbReference type="PROSITE" id="PS50994">
    <property type="entry name" value="INTEGRASE"/>
    <property type="match status" value="1"/>
</dbReference>
<dbReference type="AlphaFoldDB" id="A0A0G0JVV0"/>
<dbReference type="InterPro" id="IPR036397">
    <property type="entry name" value="RNaseH_sf"/>
</dbReference>
<dbReference type="Proteomes" id="UP000034022">
    <property type="component" value="Unassembled WGS sequence"/>
</dbReference>
<evidence type="ECO:0000313" key="2">
    <source>
        <dbReference type="EMBL" id="KKQ70737.1"/>
    </source>
</evidence>
<dbReference type="EMBL" id="LBUU01000003">
    <property type="protein sequence ID" value="KKQ70737.1"/>
    <property type="molecule type" value="Genomic_DNA"/>
</dbReference>
<dbReference type="InterPro" id="IPR012337">
    <property type="entry name" value="RNaseH-like_sf"/>
</dbReference>
<protein>
    <submittedName>
        <fullName evidence="2">Integrase catalytic region</fullName>
    </submittedName>
</protein>
<dbReference type="GO" id="GO:0015074">
    <property type="term" value="P:DNA integration"/>
    <property type="evidence" value="ECO:0007669"/>
    <property type="project" value="InterPro"/>
</dbReference>